<comment type="caution">
    <text evidence="2">The sequence shown here is derived from an EMBL/GenBank/DDBJ whole genome shotgun (WGS) entry which is preliminary data.</text>
</comment>
<name>A0AAV4MKH9_CAEEX</name>
<gene>
    <name evidence="2" type="ORF">CEXT_330061</name>
</gene>
<dbReference type="Proteomes" id="UP001054945">
    <property type="component" value="Unassembled WGS sequence"/>
</dbReference>
<organism evidence="2 3">
    <name type="scientific">Caerostris extrusa</name>
    <name type="common">Bark spider</name>
    <name type="synonym">Caerostris bankana</name>
    <dbReference type="NCBI Taxonomy" id="172846"/>
    <lineage>
        <taxon>Eukaryota</taxon>
        <taxon>Metazoa</taxon>
        <taxon>Ecdysozoa</taxon>
        <taxon>Arthropoda</taxon>
        <taxon>Chelicerata</taxon>
        <taxon>Arachnida</taxon>
        <taxon>Araneae</taxon>
        <taxon>Araneomorphae</taxon>
        <taxon>Entelegynae</taxon>
        <taxon>Araneoidea</taxon>
        <taxon>Araneidae</taxon>
        <taxon>Caerostris</taxon>
    </lineage>
</organism>
<accession>A0AAV4MKH9</accession>
<dbReference type="EMBL" id="BPLR01019810">
    <property type="protein sequence ID" value="GIX71981.1"/>
    <property type="molecule type" value="Genomic_DNA"/>
</dbReference>
<evidence type="ECO:0000313" key="2">
    <source>
        <dbReference type="EMBL" id="GIX71981.1"/>
    </source>
</evidence>
<keyword evidence="3" id="KW-1185">Reference proteome</keyword>
<sequence length="88" mass="10069">MEEIPFPRISISHWERNRNFLIQPLIPGRSIAFFPLPELISSERVLKGDHFNTEELSQTETEHFRSLSENSETDGGIESAVSANLCRL</sequence>
<proteinExistence type="predicted"/>
<evidence type="ECO:0008006" key="4">
    <source>
        <dbReference type="Google" id="ProtNLM"/>
    </source>
</evidence>
<feature type="region of interest" description="Disordered" evidence="1">
    <location>
        <begin position="66"/>
        <end position="88"/>
    </location>
</feature>
<evidence type="ECO:0000256" key="1">
    <source>
        <dbReference type="SAM" id="MobiDB-lite"/>
    </source>
</evidence>
<reference evidence="2 3" key="1">
    <citation type="submission" date="2021-06" db="EMBL/GenBank/DDBJ databases">
        <title>Caerostris extrusa draft genome.</title>
        <authorList>
            <person name="Kono N."/>
            <person name="Arakawa K."/>
        </authorList>
    </citation>
    <scope>NUCLEOTIDE SEQUENCE [LARGE SCALE GENOMIC DNA]</scope>
</reference>
<protein>
    <recommendedName>
        <fullName evidence="4">Ycf15</fullName>
    </recommendedName>
</protein>
<evidence type="ECO:0000313" key="3">
    <source>
        <dbReference type="Proteomes" id="UP001054945"/>
    </source>
</evidence>
<dbReference type="AlphaFoldDB" id="A0AAV4MKH9"/>